<name>A0A0W0WMW2_9GAMM</name>
<dbReference type="Proteomes" id="UP000054725">
    <property type="component" value="Unassembled WGS sequence"/>
</dbReference>
<evidence type="ECO:0000256" key="3">
    <source>
        <dbReference type="PIRSR" id="PIRSR603782-1"/>
    </source>
</evidence>
<dbReference type="InterPro" id="IPR013766">
    <property type="entry name" value="Thioredoxin_domain"/>
</dbReference>
<feature type="binding site" evidence="3">
    <location>
        <position position="193"/>
    </location>
    <ligand>
        <name>Cu cation</name>
        <dbReference type="ChEBI" id="CHEBI:23378"/>
    </ligand>
</feature>
<evidence type="ECO:0000256" key="2">
    <source>
        <dbReference type="ARBA" id="ARBA00023008"/>
    </source>
</evidence>
<evidence type="ECO:0000256" key="1">
    <source>
        <dbReference type="ARBA" id="ARBA00010996"/>
    </source>
</evidence>
<dbReference type="Pfam" id="PF02630">
    <property type="entry name" value="SCO1-SenC"/>
    <property type="match status" value="1"/>
</dbReference>
<keyword evidence="2 3" id="KW-0186">Copper</keyword>
<keyword evidence="5" id="KW-0812">Transmembrane</keyword>
<keyword evidence="3" id="KW-0479">Metal-binding</keyword>
<reference evidence="7 8" key="1">
    <citation type="submission" date="2015-11" db="EMBL/GenBank/DDBJ databases">
        <title>Genomic analysis of 38 Legionella species identifies large and diverse effector repertoires.</title>
        <authorList>
            <person name="Burstein D."/>
            <person name="Amaro F."/>
            <person name="Zusman T."/>
            <person name="Lifshitz Z."/>
            <person name="Cohen O."/>
            <person name="Gilbert J.A."/>
            <person name="Pupko T."/>
            <person name="Shuman H.A."/>
            <person name="Segal G."/>
        </authorList>
    </citation>
    <scope>NUCLEOTIDE SEQUENCE [LARGE SCALE GENOMIC DNA]</scope>
    <source>
        <strain evidence="7 8">ATCC 49506</strain>
    </source>
</reference>
<dbReference type="GO" id="GO:0046872">
    <property type="term" value="F:metal ion binding"/>
    <property type="evidence" value="ECO:0007669"/>
    <property type="project" value="UniProtKB-KW"/>
</dbReference>
<protein>
    <submittedName>
        <fullName evidence="7">SCO1/SenC family transporter protein</fullName>
    </submittedName>
</protein>
<dbReference type="AlphaFoldDB" id="A0A0W0WMW2"/>
<feature type="domain" description="Thioredoxin" evidence="6">
    <location>
        <begin position="61"/>
        <end position="228"/>
    </location>
</feature>
<dbReference type="CDD" id="cd02968">
    <property type="entry name" value="SCO"/>
    <property type="match status" value="1"/>
</dbReference>
<dbReference type="PATRIC" id="fig|45070.6.peg.2275"/>
<evidence type="ECO:0000256" key="5">
    <source>
        <dbReference type="SAM" id="Phobius"/>
    </source>
</evidence>
<dbReference type="InterPro" id="IPR003782">
    <property type="entry name" value="SCO1/SenC"/>
</dbReference>
<keyword evidence="5" id="KW-0472">Membrane</keyword>
<feature type="transmembrane region" description="Helical" evidence="5">
    <location>
        <begin position="21"/>
        <end position="41"/>
    </location>
</feature>
<proteinExistence type="inferred from homology"/>
<evidence type="ECO:0000313" key="7">
    <source>
        <dbReference type="EMBL" id="KTD33675.1"/>
    </source>
</evidence>
<feature type="disulfide bond" description="Redox-active" evidence="4">
    <location>
        <begin position="99"/>
        <end position="103"/>
    </location>
</feature>
<organism evidence="7 8">
    <name type="scientific">Legionella nautarum</name>
    <dbReference type="NCBI Taxonomy" id="45070"/>
    <lineage>
        <taxon>Bacteria</taxon>
        <taxon>Pseudomonadati</taxon>
        <taxon>Pseudomonadota</taxon>
        <taxon>Gammaproteobacteria</taxon>
        <taxon>Legionellales</taxon>
        <taxon>Legionellaceae</taxon>
        <taxon>Legionella</taxon>
    </lineage>
</organism>
<comment type="similarity">
    <text evidence="1">Belongs to the SCO1/2 family.</text>
</comment>
<accession>A0A0W0WMW2</accession>
<feature type="binding site" evidence="3">
    <location>
        <position position="99"/>
    </location>
    <ligand>
        <name>Cu cation</name>
        <dbReference type="ChEBI" id="CHEBI:23378"/>
    </ligand>
</feature>
<dbReference type="EMBL" id="LNYO01000022">
    <property type="protein sequence ID" value="KTD33675.1"/>
    <property type="molecule type" value="Genomic_DNA"/>
</dbReference>
<dbReference type="PANTHER" id="PTHR12151:SF25">
    <property type="entry name" value="LINALOOL DEHYDRATASE_ISOMERASE DOMAIN-CONTAINING PROTEIN"/>
    <property type="match status" value="1"/>
</dbReference>
<dbReference type="SUPFAM" id="SSF52833">
    <property type="entry name" value="Thioredoxin-like"/>
    <property type="match status" value="1"/>
</dbReference>
<feature type="binding site" evidence="3">
    <location>
        <position position="103"/>
    </location>
    <ligand>
        <name>Cu cation</name>
        <dbReference type="ChEBI" id="CHEBI:23378"/>
    </ligand>
</feature>
<dbReference type="PANTHER" id="PTHR12151">
    <property type="entry name" value="ELECTRON TRANSPORT PROTIN SCO1/SENC FAMILY MEMBER"/>
    <property type="match status" value="1"/>
</dbReference>
<evidence type="ECO:0000259" key="6">
    <source>
        <dbReference type="PROSITE" id="PS51352"/>
    </source>
</evidence>
<dbReference type="InterPro" id="IPR036249">
    <property type="entry name" value="Thioredoxin-like_sf"/>
</dbReference>
<evidence type="ECO:0000256" key="4">
    <source>
        <dbReference type="PIRSR" id="PIRSR603782-2"/>
    </source>
</evidence>
<comment type="caution">
    <text evidence="7">The sequence shown here is derived from an EMBL/GenBank/DDBJ whole genome shotgun (WGS) entry which is preliminary data.</text>
</comment>
<sequence>MVSEERMGISKGDKMAAQKNRITLTVIVLLGFVALIAGLFVSQHLPFKKKIDPNNFHGTLLEKPREVNQFSLTGIDNQVFNNASLQGQWTIIFFGFTNCGYVCPTTMTKLNKMYRLLEEKQVKPLPKIVMISIDPERDNLDKLNHYVKAFNPDFYGARGDDEMIKQMTREMGIAYAKVTAPNAQDSESYDMQHSAALMLFNPQGELMAFFTTPHRADLLAKDYQLLVS</sequence>
<dbReference type="Gene3D" id="3.40.30.10">
    <property type="entry name" value="Glutaredoxin"/>
    <property type="match status" value="1"/>
</dbReference>
<dbReference type="STRING" id="45070.Lnau_2152"/>
<gene>
    <name evidence="7" type="ORF">Lnau_2152</name>
</gene>
<evidence type="ECO:0000313" key="8">
    <source>
        <dbReference type="Proteomes" id="UP000054725"/>
    </source>
</evidence>
<dbReference type="PROSITE" id="PS51352">
    <property type="entry name" value="THIOREDOXIN_2"/>
    <property type="match status" value="1"/>
</dbReference>
<keyword evidence="8" id="KW-1185">Reference proteome</keyword>
<keyword evidence="4" id="KW-1015">Disulfide bond</keyword>
<keyword evidence="5" id="KW-1133">Transmembrane helix</keyword>